<dbReference type="Proteomes" id="UP000275613">
    <property type="component" value="Unassembled WGS sequence"/>
</dbReference>
<sequence>MMSGNTKPDEVKNRIVLRNEYTSYRSLGALLRSLQLLQNPPACAV</sequence>
<name>A0A0P9QBQ7_PSEA0</name>
<evidence type="ECO:0000313" key="5">
    <source>
        <dbReference type="Proteomes" id="UP000272627"/>
    </source>
</evidence>
<dbReference type="EMBL" id="RBOA01000182">
    <property type="protein sequence ID" value="RMM01233.1"/>
    <property type="molecule type" value="Genomic_DNA"/>
</dbReference>
<evidence type="ECO:0000313" key="1">
    <source>
        <dbReference type="EMBL" id="KPX28308.1"/>
    </source>
</evidence>
<dbReference type="EMBL" id="RBPV01000216">
    <property type="protein sequence ID" value="RMO59140.1"/>
    <property type="molecule type" value="Genomic_DNA"/>
</dbReference>
<reference evidence="1 4" key="1">
    <citation type="submission" date="2015-09" db="EMBL/GenBank/DDBJ databases">
        <title>Genome announcement of multiple Pseudomonas syringae strains.</title>
        <authorList>
            <person name="Thakur S."/>
            <person name="Wang P.W."/>
            <person name="Gong Y."/>
            <person name="Weir B.S."/>
            <person name="Guttman D.S."/>
        </authorList>
    </citation>
    <scope>NUCLEOTIDE SEQUENCE [LARGE SCALE GENOMIC DNA]</scope>
    <source>
        <strain evidence="1 4">ICMP4455</strain>
    </source>
</reference>
<evidence type="ECO:0000313" key="6">
    <source>
        <dbReference type="Proteomes" id="UP000275613"/>
    </source>
</evidence>
<evidence type="ECO:0000313" key="4">
    <source>
        <dbReference type="Proteomes" id="UP000050490"/>
    </source>
</evidence>
<comment type="caution">
    <text evidence="1">The sequence shown here is derived from an EMBL/GenBank/DDBJ whole genome shotgun (WGS) entry which is preliminary data.</text>
</comment>
<protein>
    <submittedName>
        <fullName evidence="1">Uncharacterized protein</fullName>
    </submittedName>
</protein>
<dbReference type="Proteomes" id="UP000050490">
    <property type="component" value="Unassembled WGS sequence"/>
</dbReference>
<dbReference type="Proteomes" id="UP000272627">
    <property type="component" value="Unassembled WGS sequence"/>
</dbReference>
<organism evidence="1 4">
    <name type="scientific">Pseudomonas amygdali pv. eriobotryae</name>
    <dbReference type="NCBI Taxonomy" id="129137"/>
    <lineage>
        <taxon>Bacteria</taxon>
        <taxon>Pseudomonadati</taxon>
        <taxon>Pseudomonadota</taxon>
        <taxon>Gammaproteobacteria</taxon>
        <taxon>Pseudomonadales</taxon>
        <taxon>Pseudomonadaceae</taxon>
        <taxon>Pseudomonas</taxon>
        <taxon>Pseudomonas amygdali</taxon>
    </lineage>
</organism>
<dbReference type="AlphaFoldDB" id="A0A0P9QBQ7"/>
<dbReference type="EMBL" id="LJQI01000214">
    <property type="protein sequence ID" value="KPX28308.1"/>
    <property type="molecule type" value="Genomic_DNA"/>
</dbReference>
<reference evidence="5 6" key="2">
    <citation type="submission" date="2018-08" db="EMBL/GenBank/DDBJ databases">
        <title>Recombination of ecologically and evolutionarily significant loci maintains genetic cohesion in the Pseudomonas syringae species complex.</title>
        <authorList>
            <person name="Dillon M."/>
            <person name="Thakur S."/>
            <person name="Almeida R.N.D."/>
            <person name="Weir B.S."/>
            <person name="Guttman D.S."/>
        </authorList>
    </citation>
    <scope>NUCLEOTIDE SEQUENCE [LARGE SCALE GENOMIC DNA]</scope>
    <source>
        <strain evidence="3 6">ICMP 4316</strain>
        <strain evidence="2 5">ICMP 8636</strain>
    </source>
</reference>
<gene>
    <name evidence="1" type="ORF">ALO70_102074</name>
    <name evidence="3" type="ORF">ALQ39_102423</name>
    <name evidence="2" type="ORF">ALQ86_102218</name>
</gene>
<accession>A0A0P9QBQ7</accession>
<evidence type="ECO:0000313" key="3">
    <source>
        <dbReference type="EMBL" id="RMO59140.1"/>
    </source>
</evidence>
<evidence type="ECO:0000313" key="2">
    <source>
        <dbReference type="EMBL" id="RMM01233.1"/>
    </source>
</evidence>
<proteinExistence type="predicted"/>
<dbReference type="PATRIC" id="fig|129137.4.peg.3401"/>